<keyword evidence="8" id="KW-0067">ATP-binding</keyword>
<feature type="domain" description="Mur ligase N-terminal catalytic" evidence="15">
    <location>
        <begin position="1"/>
        <end position="90"/>
    </location>
</feature>
<dbReference type="PANTHER" id="PTHR43445:SF3">
    <property type="entry name" value="UDP-N-ACETYLMURAMATE--L-ALANINE LIGASE"/>
    <property type="match status" value="1"/>
</dbReference>
<dbReference type="GO" id="GO:0009252">
    <property type="term" value="P:peptidoglycan biosynthetic process"/>
    <property type="evidence" value="ECO:0007669"/>
    <property type="project" value="UniProtKB-UniRule"/>
</dbReference>
<protein>
    <recommendedName>
        <fullName evidence="3 14">UDP-N-acetylmuramate--L-alanine ligase</fullName>
        <ecNumber evidence="3 14">6.3.2.8</ecNumber>
    </recommendedName>
</protein>
<evidence type="ECO:0000256" key="7">
    <source>
        <dbReference type="ARBA" id="ARBA00022741"/>
    </source>
</evidence>
<dbReference type="Pfam" id="PF08245">
    <property type="entry name" value="Mur_ligase_M"/>
    <property type="match status" value="1"/>
</dbReference>
<comment type="pathway">
    <text evidence="2">Cell wall biogenesis; peptidoglycan biosynthesis.</text>
</comment>
<comment type="catalytic activity">
    <reaction evidence="13">
        <text>UDP-N-acetyl-alpha-D-muramate + L-alanine + ATP = UDP-N-acetyl-alpha-D-muramoyl-L-alanine + ADP + phosphate + H(+)</text>
        <dbReference type="Rhea" id="RHEA:23372"/>
        <dbReference type="ChEBI" id="CHEBI:15378"/>
        <dbReference type="ChEBI" id="CHEBI:30616"/>
        <dbReference type="ChEBI" id="CHEBI:43474"/>
        <dbReference type="ChEBI" id="CHEBI:57972"/>
        <dbReference type="ChEBI" id="CHEBI:70757"/>
        <dbReference type="ChEBI" id="CHEBI:83898"/>
        <dbReference type="ChEBI" id="CHEBI:456216"/>
        <dbReference type="EC" id="6.3.2.8"/>
    </reaction>
</comment>
<dbReference type="InterPro" id="IPR036615">
    <property type="entry name" value="Mur_ligase_C_dom_sf"/>
</dbReference>
<dbReference type="Gene3D" id="3.90.190.20">
    <property type="entry name" value="Mur ligase, C-terminal domain"/>
    <property type="match status" value="1"/>
</dbReference>
<dbReference type="Gene3D" id="3.40.1190.10">
    <property type="entry name" value="Mur-like, catalytic domain"/>
    <property type="match status" value="1"/>
</dbReference>
<dbReference type="SUPFAM" id="SSF53244">
    <property type="entry name" value="MurD-like peptide ligases, peptide-binding domain"/>
    <property type="match status" value="1"/>
</dbReference>
<accession>A0A9D1MFG7</accession>
<gene>
    <name evidence="18" type="primary">murC</name>
    <name evidence="18" type="ORF">IAC57_04280</name>
</gene>
<feature type="domain" description="Mur ligase C-terminal" evidence="16">
    <location>
        <begin position="289"/>
        <end position="414"/>
    </location>
</feature>
<dbReference type="GO" id="GO:0005737">
    <property type="term" value="C:cytoplasm"/>
    <property type="evidence" value="ECO:0007669"/>
    <property type="project" value="UniProtKB-SubCell"/>
</dbReference>
<evidence type="ECO:0000256" key="10">
    <source>
        <dbReference type="ARBA" id="ARBA00022984"/>
    </source>
</evidence>
<reference evidence="18" key="1">
    <citation type="submission" date="2020-10" db="EMBL/GenBank/DDBJ databases">
        <authorList>
            <person name="Gilroy R."/>
        </authorList>
    </citation>
    <scope>NUCLEOTIDE SEQUENCE</scope>
    <source>
        <strain evidence="18">11687</strain>
    </source>
</reference>
<evidence type="ECO:0000256" key="2">
    <source>
        <dbReference type="ARBA" id="ARBA00004752"/>
    </source>
</evidence>
<dbReference type="SUPFAM" id="SSF51984">
    <property type="entry name" value="MurCD N-terminal domain"/>
    <property type="match status" value="1"/>
</dbReference>
<organism evidence="18 19">
    <name type="scientific">Candidatus Scatosoma pullistercoris</name>
    <dbReference type="NCBI Taxonomy" id="2840934"/>
    <lineage>
        <taxon>Bacteria</taxon>
        <taxon>Bacillati</taxon>
        <taxon>Bacillota</taxon>
        <taxon>Clostridia</taxon>
        <taxon>Candidatus Scatosoma</taxon>
    </lineage>
</organism>
<evidence type="ECO:0000313" key="19">
    <source>
        <dbReference type="Proteomes" id="UP000824081"/>
    </source>
</evidence>
<dbReference type="NCBIfam" id="TIGR01082">
    <property type="entry name" value="murC"/>
    <property type="match status" value="1"/>
</dbReference>
<name>A0A9D1MFG7_9FIRM</name>
<dbReference type="InterPro" id="IPR004101">
    <property type="entry name" value="Mur_ligase_C"/>
</dbReference>
<evidence type="ECO:0000313" key="18">
    <source>
        <dbReference type="EMBL" id="HIU59304.1"/>
    </source>
</evidence>
<dbReference type="InterPro" id="IPR005758">
    <property type="entry name" value="UDP-N-AcMur_Ala_ligase_MurC"/>
</dbReference>
<dbReference type="InterPro" id="IPR000713">
    <property type="entry name" value="Mur_ligase_N"/>
</dbReference>
<dbReference type="InterPro" id="IPR036565">
    <property type="entry name" value="Mur-like_cat_sf"/>
</dbReference>
<dbReference type="InterPro" id="IPR050061">
    <property type="entry name" value="MurCDEF_pg_biosynth"/>
</dbReference>
<keyword evidence="7" id="KW-0547">Nucleotide-binding</keyword>
<dbReference type="EMBL" id="DVMZ01000110">
    <property type="protein sequence ID" value="HIU59304.1"/>
    <property type="molecule type" value="Genomic_DNA"/>
</dbReference>
<dbReference type="AlphaFoldDB" id="A0A9D1MFG7"/>
<keyword evidence="9" id="KW-0133">Cell shape</keyword>
<evidence type="ECO:0000256" key="3">
    <source>
        <dbReference type="ARBA" id="ARBA00012211"/>
    </source>
</evidence>
<keyword evidence="10" id="KW-0573">Peptidoglycan synthesis</keyword>
<evidence type="ECO:0000256" key="1">
    <source>
        <dbReference type="ARBA" id="ARBA00004496"/>
    </source>
</evidence>
<dbReference type="PANTHER" id="PTHR43445">
    <property type="entry name" value="UDP-N-ACETYLMURAMATE--L-ALANINE LIGASE-RELATED"/>
    <property type="match status" value="1"/>
</dbReference>
<dbReference type="GO" id="GO:0008763">
    <property type="term" value="F:UDP-N-acetylmuramate-L-alanine ligase activity"/>
    <property type="evidence" value="ECO:0007669"/>
    <property type="project" value="UniProtKB-UniRule"/>
</dbReference>
<dbReference type="SUPFAM" id="SSF53623">
    <property type="entry name" value="MurD-like peptide ligases, catalytic domain"/>
    <property type="match status" value="1"/>
</dbReference>
<evidence type="ECO:0000256" key="12">
    <source>
        <dbReference type="ARBA" id="ARBA00023316"/>
    </source>
</evidence>
<dbReference type="EC" id="6.3.2.8" evidence="3 14"/>
<keyword evidence="4" id="KW-0963">Cytoplasm</keyword>
<evidence type="ECO:0000256" key="4">
    <source>
        <dbReference type="ARBA" id="ARBA00022490"/>
    </source>
</evidence>
<dbReference type="GO" id="GO:0071555">
    <property type="term" value="P:cell wall organization"/>
    <property type="evidence" value="ECO:0007669"/>
    <property type="project" value="UniProtKB-KW"/>
</dbReference>
<dbReference type="Proteomes" id="UP000824081">
    <property type="component" value="Unassembled WGS sequence"/>
</dbReference>
<keyword evidence="12" id="KW-0961">Cell wall biogenesis/degradation</keyword>
<sequence>MSALAKYLLACGHEVSGSDRAAGERTEELSALGAAVSIGSNAGNPRLRAADVVVYTSAVPEEDEELTAARESGKTVWKRSELLKAVSDAFSHVVAVAGSHGKTTCTAMCAHILESARVPFAAHIGGEDSELGNFYMSGHDFFVTEACEYKKNLLEVEAEKAVLLNIDRDHMECYRDEEELVDTFRRYCGKAKLAFVCADDAKCRGLGDFSTFGIDAAGADYRASELRQSGEKYSFTVSEYGKSLCRIRLNAAGRCNVYNALAAFSVMRSYGFDEQEIRQGLESFRAVKRRFESIGSWTGASFICDYAHHPREIAATIATAERMCRGKLYAVFQPHTYSRTKFLMGDFVKALRPVKNLMIYKTYPAREYYDEEGSAKTLARNVGNCLYAESIRELMTWLKTTLQPGDIVLFLGAGDIYYAAQYLLRELNK</sequence>
<evidence type="ECO:0000256" key="8">
    <source>
        <dbReference type="ARBA" id="ARBA00022840"/>
    </source>
</evidence>
<keyword evidence="11" id="KW-0131">Cell cycle</keyword>
<evidence type="ECO:0000259" key="16">
    <source>
        <dbReference type="Pfam" id="PF02875"/>
    </source>
</evidence>
<evidence type="ECO:0000256" key="13">
    <source>
        <dbReference type="ARBA" id="ARBA00047833"/>
    </source>
</evidence>
<evidence type="ECO:0000256" key="6">
    <source>
        <dbReference type="ARBA" id="ARBA00022618"/>
    </source>
</evidence>
<dbReference type="GO" id="GO:0008360">
    <property type="term" value="P:regulation of cell shape"/>
    <property type="evidence" value="ECO:0007669"/>
    <property type="project" value="UniProtKB-KW"/>
</dbReference>
<dbReference type="GO" id="GO:0005524">
    <property type="term" value="F:ATP binding"/>
    <property type="evidence" value="ECO:0007669"/>
    <property type="project" value="UniProtKB-KW"/>
</dbReference>
<keyword evidence="5 18" id="KW-0436">Ligase</keyword>
<evidence type="ECO:0000256" key="5">
    <source>
        <dbReference type="ARBA" id="ARBA00022598"/>
    </source>
</evidence>
<dbReference type="GO" id="GO:0051301">
    <property type="term" value="P:cell division"/>
    <property type="evidence" value="ECO:0007669"/>
    <property type="project" value="UniProtKB-KW"/>
</dbReference>
<dbReference type="Pfam" id="PF01225">
    <property type="entry name" value="Mur_ligase"/>
    <property type="match status" value="1"/>
</dbReference>
<dbReference type="Pfam" id="PF02875">
    <property type="entry name" value="Mur_ligase_C"/>
    <property type="match status" value="1"/>
</dbReference>
<proteinExistence type="predicted"/>
<evidence type="ECO:0000259" key="15">
    <source>
        <dbReference type="Pfam" id="PF01225"/>
    </source>
</evidence>
<feature type="domain" description="Mur ligase central" evidence="17">
    <location>
        <begin position="96"/>
        <end position="266"/>
    </location>
</feature>
<evidence type="ECO:0000256" key="11">
    <source>
        <dbReference type="ARBA" id="ARBA00023306"/>
    </source>
</evidence>
<keyword evidence="6" id="KW-0132">Cell division</keyword>
<dbReference type="InterPro" id="IPR013221">
    <property type="entry name" value="Mur_ligase_cen"/>
</dbReference>
<evidence type="ECO:0000259" key="17">
    <source>
        <dbReference type="Pfam" id="PF08245"/>
    </source>
</evidence>
<evidence type="ECO:0000256" key="9">
    <source>
        <dbReference type="ARBA" id="ARBA00022960"/>
    </source>
</evidence>
<reference evidence="18" key="2">
    <citation type="journal article" date="2021" name="PeerJ">
        <title>Extensive microbial diversity within the chicken gut microbiome revealed by metagenomics and culture.</title>
        <authorList>
            <person name="Gilroy R."/>
            <person name="Ravi A."/>
            <person name="Getino M."/>
            <person name="Pursley I."/>
            <person name="Horton D.L."/>
            <person name="Alikhan N.F."/>
            <person name="Baker D."/>
            <person name="Gharbi K."/>
            <person name="Hall N."/>
            <person name="Watson M."/>
            <person name="Adriaenssens E.M."/>
            <person name="Foster-Nyarko E."/>
            <person name="Jarju S."/>
            <person name="Secka A."/>
            <person name="Antonio M."/>
            <person name="Oren A."/>
            <person name="Chaudhuri R.R."/>
            <person name="La Ragione R."/>
            <person name="Hildebrand F."/>
            <person name="Pallen M.J."/>
        </authorList>
    </citation>
    <scope>NUCLEOTIDE SEQUENCE</scope>
    <source>
        <strain evidence="18">11687</strain>
    </source>
</reference>
<comment type="caution">
    <text evidence="18">The sequence shown here is derived from an EMBL/GenBank/DDBJ whole genome shotgun (WGS) entry which is preliminary data.</text>
</comment>
<evidence type="ECO:0000256" key="14">
    <source>
        <dbReference type="NCBIfam" id="TIGR01082"/>
    </source>
</evidence>
<comment type="subcellular location">
    <subcellularLocation>
        <location evidence="1">Cytoplasm</location>
    </subcellularLocation>
</comment>
<dbReference type="Gene3D" id="3.40.50.720">
    <property type="entry name" value="NAD(P)-binding Rossmann-like Domain"/>
    <property type="match status" value="1"/>
</dbReference>